<dbReference type="Pfam" id="PF13966">
    <property type="entry name" value="zf-RVT"/>
    <property type="match status" value="1"/>
</dbReference>
<sequence length="168" mass="20045">AELVWTVVAQPKHRFILWLAEQRRLLTKERLANMHIRVEDGICCLCDGQQIETTMHLFVECDWFKQVSLKILTWADVQLLLGEVKQVLESIKAKHWKPFKKEIVAAIWRVVIYHTWRARNWKKFKHTIVQADIVIVQIKKEIVERLDLLKLSKKSHRCRGYIQNLNCH</sequence>
<evidence type="ECO:0000259" key="1">
    <source>
        <dbReference type="Pfam" id="PF13966"/>
    </source>
</evidence>
<dbReference type="PANTHER" id="PTHR33116:SF84">
    <property type="entry name" value="RNA-DIRECTED DNA POLYMERASE"/>
    <property type="match status" value="1"/>
</dbReference>
<dbReference type="PANTHER" id="PTHR33116">
    <property type="entry name" value="REVERSE TRANSCRIPTASE ZINC-BINDING DOMAIN-CONTAINING PROTEIN-RELATED-RELATED"/>
    <property type="match status" value="1"/>
</dbReference>
<evidence type="ECO:0000313" key="2">
    <source>
        <dbReference type="EMBL" id="WMV36747.1"/>
    </source>
</evidence>
<reference evidence="2" key="1">
    <citation type="submission" date="2023-08" db="EMBL/GenBank/DDBJ databases">
        <title>A de novo genome assembly of Solanum verrucosum Schlechtendal, a Mexican diploid species geographically isolated from the other diploid A-genome species in potato relatives.</title>
        <authorList>
            <person name="Hosaka K."/>
        </authorList>
    </citation>
    <scope>NUCLEOTIDE SEQUENCE</scope>
    <source>
        <tissue evidence="2">Young leaves</tissue>
    </source>
</reference>
<feature type="domain" description="Reverse transcriptase zinc-binding" evidence="1">
    <location>
        <begin position="2"/>
        <end position="67"/>
    </location>
</feature>
<gene>
    <name evidence="2" type="ORF">MTR67_030132</name>
</gene>
<accession>A0AAF0R5H6</accession>
<protein>
    <recommendedName>
        <fullName evidence="1">Reverse transcriptase zinc-binding domain-containing protein</fullName>
    </recommendedName>
</protein>
<dbReference type="InterPro" id="IPR026960">
    <property type="entry name" value="RVT-Znf"/>
</dbReference>
<feature type="non-terminal residue" evidence="2">
    <location>
        <position position="1"/>
    </location>
</feature>
<dbReference type="AlphaFoldDB" id="A0AAF0R5H6"/>
<evidence type="ECO:0000313" key="3">
    <source>
        <dbReference type="Proteomes" id="UP001234989"/>
    </source>
</evidence>
<proteinExistence type="predicted"/>
<organism evidence="2 3">
    <name type="scientific">Solanum verrucosum</name>
    <dbReference type="NCBI Taxonomy" id="315347"/>
    <lineage>
        <taxon>Eukaryota</taxon>
        <taxon>Viridiplantae</taxon>
        <taxon>Streptophyta</taxon>
        <taxon>Embryophyta</taxon>
        <taxon>Tracheophyta</taxon>
        <taxon>Spermatophyta</taxon>
        <taxon>Magnoliopsida</taxon>
        <taxon>eudicotyledons</taxon>
        <taxon>Gunneridae</taxon>
        <taxon>Pentapetalae</taxon>
        <taxon>asterids</taxon>
        <taxon>lamiids</taxon>
        <taxon>Solanales</taxon>
        <taxon>Solanaceae</taxon>
        <taxon>Solanoideae</taxon>
        <taxon>Solaneae</taxon>
        <taxon>Solanum</taxon>
    </lineage>
</organism>
<name>A0AAF0R5H6_SOLVR</name>
<dbReference type="EMBL" id="CP133618">
    <property type="protein sequence ID" value="WMV36747.1"/>
    <property type="molecule type" value="Genomic_DNA"/>
</dbReference>
<dbReference type="Proteomes" id="UP001234989">
    <property type="component" value="Chromosome 7"/>
</dbReference>
<keyword evidence="3" id="KW-1185">Reference proteome</keyword>